<dbReference type="NCBIfam" id="NF042945">
    <property type="entry name" value="DUF4297_antiphage"/>
    <property type="match status" value="1"/>
</dbReference>
<reference evidence="1 2" key="1">
    <citation type="submission" date="2010-09" db="EMBL/GenBank/DDBJ databases">
        <authorList>
            <person name="Weinstock G."/>
            <person name="Sodergren E."/>
            <person name="Clifton S."/>
            <person name="Fulton L."/>
            <person name="Fulton B."/>
            <person name="Courtney L."/>
            <person name="Fronick C."/>
            <person name="Harrison M."/>
            <person name="Strong C."/>
            <person name="Farmer C."/>
            <person name="Delahaunty K."/>
            <person name="Markovic C."/>
            <person name="Hall O."/>
            <person name="Minx P."/>
            <person name="Tomlinson C."/>
            <person name="Mitreva M."/>
            <person name="Hou S."/>
            <person name="Chen J."/>
            <person name="Wollam A."/>
            <person name="Pepin K.H."/>
            <person name="Johnson M."/>
            <person name="Bhonagiri V."/>
            <person name="Zhang X."/>
            <person name="Suruliraj S."/>
            <person name="Warren W."/>
            <person name="Chinwalla A."/>
            <person name="Mardis E.R."/>
            <person name="Wilson R.K."/>
        </authorList>
    </citation>
    <scope>NUCLEOTIDE SEQUENCE [LARGE SCALE GENOMIC DNA]</scope>
    <source>
        <strain evidence="1 2">TX0630</strain>
    </source>
</reference>
<proteinExistence type="predicted"/>
<name>A0ABC9P7M2_ENTFL</name>
<evidence type="ECO:0000313" key="2">
    <source>
        <dbReference type="Proteomes" id="UP000004933"/>
    </source>
</evidence>
<sequence>MSTRDAVATIKGYQYQFNQSILEILNLDSLSDTITVEGIEDIDITRNTGEVLAIQSKYYEGTNYTPSVIGKPLRLMLQYFSENKGKDVKYKLYGHYSNSSEISLPLYDNLDDFKTKFLEYTEKGDKKEEYKNLDLTDRDLLFFLEKLEIDVRAKEFSVLEKEISKKIIATFSCRQDEARDYLDKAKATISELAIRKDKKERIISKKNFIEILKRKNEKLYNIWQMEVFNNESYEKRIKKELCFSQLNLSPYERFFLIEVDKAITNVELKALLQEIATKLSSIPSPSRRTRNDYFCPYFYLYGFSKERLLELKKLLDSDNESFIDGYKYYGSSFDANFLIRKPTIDYPFKYKFCNTIDNLKQVLNSIEATREIFEFYQNDTLPVEFEHKHKKIRVQSTKSIINMI</sequence>
<evidence type="ECO:0000313" key="1">
    <source>
        <dbReference type="EMBL" id="EFU91023.1"/>
    </source>
</evidence>
<gene>
    <name evidence="1" type="ORF">HMPREF9511_00980</name>
</gene>
<organism evidence="1 2">
    <name type="scientific">Enterococcus faecalis TX0630</name>
    <dbReference type="NCBI Taxonomy" id="749508"/>
    <lineage>
        <taxon>Bacteria</taxon>
        <taxon>Bacillati</taxon>
        <taxon>Bacillota</taxon>
        <taxon>Bacilli</taxon>
        <taxon>Lactobacillales</taxon>
        <taxon>Enterococcaceae</taxon>
        <taxon>Enterococcus</taxon>
    </lineage>
</organism>
<dbReference type="RefSeq" id="WP_002379830.1">
    <property type="nucleotide sequence ID" value="NZ_GL454789.1"/>
</dbReference>
<accession>A0ABC9P7M2</accession>
<protein>
    <recommendedName>
        <fullName evidence="3">CD-NTase associated protein 4-like DNA endonuclease domain-containing protein</fullName>
    </recommendedName>
</protein>
<evidence type="ECO:0008006" key="3">
    <source>
        <dbReference type="Google" id="ProtNLM"/>
    </source>
</evidence>
<dbReference type="EMBL" id="AEBE01000034">
    <property type="protein sequence ID" value="EFU91023.1"/>
    <property type="molecule type" value="Genomic_DNA"/>
</dbReference>
<dbReference type="AlphaFoldDB" id="A0ABC9P7M2"/>
<comment type="caution">
    <text evidence="1">The sequence shown here is derived from an EMBL/GenBank/DDBJ whole genome shotgun (WGS) entry which is preliminary data.</text>
</comment>
<dbReference type="Proteomes" id="UP000004933">
    <property type="component" value="Unassembled WGS sequence"/>
</dbReference>